<dbReference type="InterPro" id="IPR027417">
    <property type="entry name" value="P-loop_NTPase"/>
</dbReference>
<dbReference type="InterPro" id="IPR001650">
    <property type="entry name" value="Helicase_C-like"/>
</dbReference>
<dbReference type="PANTHER" id="PTHR47396:SF1">
    <property type="entry name" value="ATP-DEPENDENT HELICASE IRC3-RELATED"/>
    <property type="match status" value="1"/>
</dbReference>
<reference evidence="3" key="1">
    <citation type="journal article" date="2014" name="Genome Biol. Evol.">
        <title>Pangenome evidence for extensive interdomain horizontal transfer affecting lineage core and shell genes in uncultured planktonic thaumarchaeota and euryarchaeota.</title>
        <authorList>
            <person name="Deschamps P."/>
            <person name="Zivanovic Y."/>
            <person name="Moreira D."/>
            <person name="Rodriguez-Valera F."/>
            <person name="Lopez-Garcia P."/>
        </authorList>
    </citation>
    <scope>NUCLEOTIDE SEQUENCE</scope>
</reference>
<sequence>MEADLRVSRNEIYSHGTDRKILPKHQIVIMVVNSARTRVQELTSIGRWMLIADECHRTASLENRKALDGNWVATLGLSATPERQYDEYFIEILIPMLGEIIANYSYEQALSDDVISPFDLHNYAIPLTVEEEGKIQKFTRQILFERKRLEKINEEESPKLLRLFFARSRVSKLAHYRIPLAAKICQEYLPSKIILFHESIDQIEILSEYLNSEGYSVCVYHSRLSSRMKESNLRLFREGHFDILLTCRALDEGFNVPAADVGVIVSSTKSPRQRIQRMGRVLRKAPGKSKSIVVTIFARFERLNLENEAQEMIGISEIMWFGEN</sequence>
<dbReference type="GO" id="GO:0005829">
    <property type="term" value="C:cytosol"/>
    <property type="evidence" value="ECO:0007669"/>
    <property type="project" value="TreeGrafter"/>
</dbReference>
<dbReference type="SMART" id="SM00490">
    <property type="entry name" value="HELICc"/>
    <property type="match status" value="1"/>
</dbReference>
<keyword evidence="3" id="KW-0347">Helicase</keyword>
<dbReference type="InterPro" id="IPR014001">
    <property type="entry name" value="Helicase_ATP-bd"/>
</dbReference>
<dbReference type="Pfam" id="PF00271">
    <property type="entry name" value="Helicase_C"/>
    <property type="match status" value="1"/>
</dbReference>
<proteinExistence type="predicted"/>
<dbReference type="PROSITE" id="PS51192">
    <property type="entry name" value="HELICASE_ATP_BIND_1"/>
    <property type="match status" value="1"/>
</dbReference>
<dbReference type="InterPro" id="IPR050742">
    <property type="entry name" value="Helicase_Restrict-Modif_Enz"/>
</dbReference>
<protein>
    <submittedName>
        <fullName evidence="3">Helicase domain-containing protein</fullName>
    </submittedName>
</protein>
<accession>A0A075HVC8</accession>
<keyword evidence="3" id="KW-0547">Nucleotide-binding</keyword>
<evidence type="ECO:0000313" key="3">
    <source>
        <dbReference type="EMBL" id="AIF19540.1"/>
    </source>
</evidence>
<keyword evidence="3" id="KW-0378">Hydrolase</keyword>
<feature type="domain" description="Helicase C-terminal" evidence="2">
    <location>
        <begin position="183"/>
        <end position="324"/>
    </location>
</feature>
<keyword evidence="3" id="KW-0067">ATP-binding</keyword>
<dbReference type="AlphaFoldDB" id="A0A075HVC8"/>
<dbReference type="SUPFAM" id="SSF52540">
    <property type="entry name" value="P-loop containing nucleoside triphosphate hydrolases"/>
    <property type="match status" value="1"/>
</dbReference>
<dbReference type="PROSITE" id="PS51194">
    <property type="entry name" value="HELICASE_CTER"/>
    <property type="match status" value="1"/>
</dbReference>
<organism evidence="3">
    <name type="scientific">uncultured marine group II/III euryarchaeote KM3_87_B04</name>
    <dbReference type="NCBI Taxonomy" id="1456530"/>
    <lineage>
        <taxon>Archaea</taxon>
        <taxon>Methanobacteriati</taxon>
        <taxon>Methanobacteriota</taxon>
        <taxon>environmental samples</taxon>
    </lineage>
</organism>
<dbReference type="GO" id="GO:0004386">
    <property type="term" value="F:helicase activity"/>
    <property type="evidence" value="ECO:0007669"/>
    <property type="project" value="UniProtKB-KW"/>
</dbReference>
<dbReference type="GO" id="GO:0140097">
    <property type="term" value="F:catalytic activity, acting on DNA"/>
    <property type="evidence" value="ECO:0007669"/>
    <property type="project" value="UniProtKB-ARBA"/>
</dbReference>
<evidence type="ECO:0000259" key="2">
    <source>
        <dbReference type="PROSITE" id="PS51194"/>
    </source>
</evidence>
<dbReference type="PANTHER" id="PTHR47396">
    <property type="entry name" value="TYPE I RESTRICTION ENZYME ECOKI R PROTEIN"/>
    <property type="match status" value="1"/>
</dbReference>
<name>A0A075HVC8_9EURY</name>
<evidence type="ECO:0000259" key="1">
    <source>
        <dbReference type="PROSITE" id="PS51192"/>
    </source>
</evidence>
<dbReference type="EMBL" id="KF901140">
    <property type="protein sequence ID" value="AIF19540.1"/>
    <property type="molecule type" value="Genomic_DNA"/>
</dbReference>
<dbReference type="Gene3D" id="3.40.50.300">
    <property type="entry name" value="P-loop containing nucleotide triphosphate hydrolases"/>
    <property type="match status" value="2"/>
</dbReference>
<feature type="domain" description="Helicase ATP-binding" evidence="1">
    <location>
        <begin position="1"/>
        <end position="99"/>
    </location>
</feature>